<dbReference type="AlphaFoldDB" id="A0A7I7MVJ7"/>
<dbReference type="Proteomes" id="UP000467236">
    <property type="component" value="Chromosome"/>
</dbReference>
<accession>A0A7I7MVJ7</accession>
<dbReference type="EMBL" id="AP022575">
    <property type="protein sequence ID" value="BBX75882.1"/>
    <property type="molecule type" value="Genomic_DNA"/>
</dbReference>
<organism evidence="1 2">
    <name type="scientific">Mycobacterium shinjukuense</name>
    <dbReference type="NCBI Taxonomy" id="398694"/>
    <lineage>
        <taxon>Bacteria</taxon>
        <taxon>Bacillati</taxon>
        <taxon>Actinomycetota</taxon>
        <taxon>Actinomycetes</taxon>
        <taxon>Mycobacteriales</taxon>
        <taxon>Mycobacteriaceae</taxon>
        <taxon>Mycobacterium</taxon>
    </lineage>
</organism>
<sequence length="602" mass="64421">MKPAAPVTSARTGPPYRRVVLVAAALVAVQLVIRAALAFGGYFYWDDLILVGRAGTQAVLSPSYLFDDHDGHLMPGAFLVAGAIIRLAPLVWTGPAVSLVVLQLLASLALLRALHAILGWRPALLIPLAFALFTPLGVPGFAWWSAALNSLPMLAALAWVCADAILLIRTGNRRYAATGLLAYLAGLLFFEKAAVIPFVAFTVAALTCHVGGDASPLRTVWRGGGRLWIPSLGLTAAWAVLYLAVVDQRRWSWDLSMTWDLLSRSITHGIVPGLAGGPWAWQRWAPSSPWATPPPAVMALGWLALVAALGVSLIRKRRIGPVWLTAAGYAVACQVPIYLMRSSRFTALELAQTLRYFPDLVVVLAMLAAVALGAANRPSGARWLDGARARTAVTTVAAVLFVASSLYSTATFLTSWRDNPAEPYLKNARAALAAAPSDTPLLDQEVDPLVLQRVAWPENLASHMFALLRDRPEFASATTRLRMFTSEGRLVDGKVTWVRWIVPGPLPRCGYFAQPDRPARLVLDGPLLPADWTVELNYLANSDGSMTLSLSDGPATRVPVHPGLNRVYTRLPGAGDAITVQANTAALAVCLASGPVGFLAPA</sequence>
<proteinExistence type="predicted"/>
<gene>
    <name evidence="1" type="ORF">MSHI_37880</name>
</gene>
<reference evidence="1 2" key="1">
    <citation type="journal article" date="2019" name="Emerg. Microbes Infect.">
        <title>Comprehensive subspecies identification of 175 nontuberculous mycobacteria species based on 7547 genomic profiles.</title>
        <authorList>
            <person name="Matsumoto Y."/>
            <person name="Kinjo T."/>
            <person name="Motooka D."/>
            <person name="Nabeya D."/>
            <person name="Jung N."/>
            <person name="Uechi K."/>
            <person name="Horii T."/>
            <person name="Iida T."/>
            <person name="Fujita J."/>
            <person name="Nakamura S."/>
        </authorList>
    </citation>
    <scope>NUCLEOTIDE SEQUENCE [LARGE SCALE GENOMIC DNA]</scope>
    <source>
        <strain evidence="1 2">JCM 14233</strain>
    </source>
</reference>
<protein>
    <submittedName>
        <fullName evidence="1">Uncharacterized protein</fullName>
    </submittedName>
</protein>
<evidence type="ECO:0000313" key="1">
    <source>
        <dbReference type="EMBL" id="BBX75882.1"/>
    </source>
</evidence>
<keyword evidence="2" id="KW-1185">Reference proteome</keyword>
<dbReference type="RefSeq" id="WP_179961490.1">
    <property type="nucleotide sequence ID" value="NZ_AP022575.1"/>
</dbReference>
<evidence type="ECO:0000313" key="2">
    <source>
        <dbReference type="Proteomes" id="UP000467236"/>
    </source>
</evidence>
<name>A0A7I7MVJ7_9MYCO</name>
<dbReference type="KEGG" id="mshj:MSHI_37880"/>